<reference evidence="1" key="1">
    <citation type="submission" date="2021-01" db="EMBL/GenBank/DDBJ databases">
        <authorList>
            <consortium name="Genoscope - CEA"/>
            <person name="William W."/>
        </authorList>
    </citation>
    <scope>NUCLEOTIDE SEQUENCE</scope>
</reference>
<dbReference type="OrthoDB" id="292605at2759"/>
<sequence>MQQLSSEENLIEEFLQFIREYITKFSQQNNNKEDEINFNLTYDNKVEKSQSQIESGIKSELYNNLKLEDLQQVESLVEKIKMNIFPQNFLRPISIQKQPQKCQDICFNNDNSLIATTQDSKIILWKFDGKQPIKIQSLQGHDNDVACLLFSQKTQNTLISGGGLNDGKIVLWQKKEIEQPWIQINTLPQYQNGGIRCMIFSKKENFLFVGQSNGFIQIFNVMNNFQQITFYQKPKQYSNKQVFGISLNDSEQQFVTCHDANYLVLWQKNNEWQPIRTIEDPNFVSFGCRIKFVDQFIIFLDKMGYLHFLEQSSQTYQFKKKIQVDDKEQDYFNFPISYNNQKRLFVIKHNKFVHFIKRDDKNNFAKINSIMESNLKLFGKVSEDGSYLATWCQEMFKIYDLSKIN</sequence>
<name>A0A8S1M1W1_9CILI</name>
<dbReference type="SMART" id="SM00320">
    <property type="entry name" value="WD40"/>
    <property type="match status" value="4"/>
</dbReference>
<dbReference type="GO" id="GO:0097361">
    <property type="term" value="C:cytosolic [4Fe-4S] assembly targeting complex"/>
    <property type="evidence" value="ECO:0007669"/>
    <property type="project" value="TreeGrafter"/>
</dbReference>
<dbReference type="AlphaFoldDB" id="A0A8S1M1W1"/>
<proteinExistence type="predicted"/>
<accession>A0A8S1M1W1</accession>
<dbReference type="Proteomes" id="UP000692954">
    <property type="component" value="Unassembled WGS sequence"/>
</dbReference>
<dbReference type="Pfam" id="PF00400">
    <property type="entry name" value="WD40"/>
    <property type="match status" value="1"/>
</dbReference>
<comment type="caution">
    <text evidence="1">The sequence shown here is derived from an EMBL/GenBank/DDBJ whole genome shotgun (WGS) entry which is preliminary data.</text>
</comment>
<protein>
    <recommendedName>
        <fullName evidence="3">WD40-repeat-containing domain</fullName>
    </recommendedName>
</protein>
<dbReference type="PANTHER" id="PTHR19920:SF0">
    <property type="entry name" value="CYTOSOLIC IRON-SULFUR PROTEIN ASSEMBLY PROTEIN CIAO1-RELATED"/>
    <property type="match status" value="1"/>
</dbReference>
<dbReference type="EMBL" id="CAJJDN010000032">
    <property type="protein sequence ID" value="CAD8074340.1"/>
    <property type="molecule type" value="Genomic_DNA"/>
</dbReference>
<dbReference type="PANTHER" id="PTHR19920">
    <property type="entry name" value="WD40 PROTEIN CIAO1"/>
    <property type="match status" value="1"/>
</dbReference>
<evidence type="ECO:0000313" key="2">
    <source>
        <dbReference type="Proteomes" id="UP000692954"/>
    </source>
</evidence>
<dbReference type="InterPro" id="IPR001680">
    <property type="entry name" value="WD40_rpt"/>
</dbReference>
<dbReference type="GO" id="GO:0016226">
    <property type="term" value="P:iron-sulfur cluster assembly"/>
    <property type="evidence" value="ECO:0007669"/>
    <property type="project" value="TreeGrafter"/>
</dbReference>
<gene>
    <name evidence="1" type="ORF">PSON_ATCC_30995.1.T0320020</name>
</gene>
<evidence type="ECO:0008006" key="3">
    <source>
        <dbReference type="Google" id="ProtNLM"/>
    </source>
</evidence>
<evidence type="ECO:0000313" key="1">
    <source>
        <dbReference type="EMBL" id="CAD8074340.1"/>
    </source>
</evidence>
<keyword evidence="2" id="KW-1185">Reference proteome</keyword>
<organism evidence="1 2">
    <name type="scientific">Paramecium sonneborni</name>
    <dbReference type="NCBI Taxonomy" id="65129"/>
    <lineage>
        <taxon>Eukaryota</taxon>
        <taxon>Sar</taxon>
        <taxon>Alveolata</taxon>
        <taxon>Ciliophora</taxon>
        <taxon>Intramacronucleata</taxon>
        <taxon>Oligohymenophorea</taxon>
        <taxon>Peniculida</taxon>
        <taxon>Parameciidae</taxon>
        <taxon>Paramecium</taxon>
    </lineage>
</organism>